<keyword evidence="6" id="KW-1185">Reference proteome</keyword>
<name>A0A7Y2JY97_9BURK</name>
<feature type="signal peptide" evidence="4">
    <location>
        <begin position="1"/>
        <end position="27"/>
    </location>
</feature>
<dbReference type="AlphaFoldDB" id="A0A7Y2JY97"/>
<proteinExistence type="predicted"/>
<dbReference type="SMART" id="SM00028">
    <property type="entry name" value="TPR"/>
    <property type="match status" value="3"/>
</dbReference>
<dbReference type="PROSITE" id="PS51257">
    <property type="entry name" value="PROKAR_LIPOPROTEIN"/>
    <property type="match status" value="1"/>
</dbReference>
<organism evidence="5 6">
    <name type="scientific">Telluria aromaticivorans</name>
    <dbReference type="NCBI Taxonomy" id="2725995"/>
    <lineage>
        <taxon>Bacteria</taxon>
        <taxon>Pseudomonadati</taxon>
        <taxon>Pseudomonadota</taxon>
        <taxon>Betaproteobacteria</taxon>
        <taxon>Burkholderiales</taxon>
        <taxon>Oxalobacteraceae</taxon>
        <taxon>Telluria group</taxon>
        <taxon>Telluria</taxon>
    </lineage>
</organism>
<evidence type="ECO:0000256" key="4">
    <source>
        <dbReference type="SAM" id="SignalP"/>
    </source>
</evidence>
<dbReference type="InterPro" id="IPR011990">
    <property type="entry name" value="TPR-like_helical_dom_sf"/>
</dbReference>
<dbReference type="PANTHER" id="PTHR45586">
    <property type="entry name" value="TPR REPEAT-CONTAINING PROTEIN PA4667"/>
    <property type="match status" value="1"/>
</dbReference>
<dbReference type="PROSITE" id="PS50005">
    <property type="entry name" value="TPR"/>
    <property type="match status" value="1"/>
</dbReference>
<dbReference type="Pfam" id="PF13432">
    <property type="entry name" value="TPR_16"/>
    <property type="match status" value="1"/>
</dbReference>
<dbReference type="Proteomes" id="UP000533905">
    <property type="component" value="Unassembled WGS sequence"/>
</dbReference>
<keyword evidence="1" id="KW-0677">Repeat</keyword>
<dbReference type="RefSeq" id="WP_171083391.1">
    <property type="nucleotide sequence ID" value="NZ_JABAIV010000002.1"/>
</dbReference>
<evidence type="ECO:0000256" key="3">
    <source>
        <dbReference type="PROSITE-ProRule" id="PRU00339"/>
    </source>
</evidence>
<evidence type="ECO:0000256" key="1">
    <source>
        <dbReference type="ARBA" id="ARBA00022737"/>
    </source>
</evidence>
<evidence type="ECO:0000313" key="6">
    <source>
        <dbReference type="Proteomes" id="UP000533905"/>
    </source>
</evidence>
<gene>
    <name evidence="5" type="ORF">HGB41_09215</name>
</gene>
<keyword evidence="4" id="KW-0732">Signal</keyword>
<evidence type="ECO:0000256" key="2">
    <source>
        <dbReference type="ARBA" id="ARBA00022803"/>
    </source>
</evidence>
<accession>A0A7Y2JY97</accession>
<dbReference type="SUPFAM" id="SSF48452">
    <property type="entry name" value="TPR-like"/>
    <property type="match status" value="1"/>
</dbReference>
<dbReference type="Gene3D" id="1.25.40.10">
    <property type="entry name" value="Tetratricopeptide repeat domain"/>
    <property type="match status" value="2"/>
</dbReference>
<reference evidence="5 6" key="1">
    <citation type="submission" date="2020-04" db="EMBL/GenBank/DDBJ databases">
        <title>Massilia sp. nov., a cold adapted bacteria isolated from Arctic soil.</title>
        <authorList>
            <person name="Son J."/>
            <person name="Ka J.-O."/>
        </authorList>
    </citation>
    <scope>NUCLEOTIDE SEQUENCE [LARGE SCALE GENOMIC DNA]</scope>
    <source>
        <strain evidence="5 6">ML15P13</strain>
    </source>
</reference>
<evidence type="ECO:0000313" key="5">
    <source>
        <dbReference type="EMBL" id="NNG23180.1"/>
    </source>
</evidence>
<protein>
    <submittedName>
        <fullName evidence="5">Tetratricopeptide repeat protein</fullName>
    </submittedName>
</protein>
<dbReference type="PANTHER" id="PTHR45586:SF1">
    <property type="entry name" value="LIPOPOLYSACCHARIDE ASSEMBLY PROTEIN B"/>
    <property type="match status" value="1"/>
</dbReference>
<dbReference type="InterPro" id="IPR019734">
    <property type="entry name" value="TPR_rpt"/>
</dbReference>
<comment type="caution">
    <text evidence="5">The sequence shown here is derived from an EMBL/GenBank/DDBJ whole genome shotgun (WGS) entry which is preliminary data.</text>
</comment>
<dbReference type="Pfam" id="PF13181">
    <property type="entry name" value="TPR_8"/>
    <property type="match status" value="1"/>
</dbReference>
<dbReference type="PROSITE" id="PS50293">
    <property type="entry name" value="TPR_REGION"/>
    <property type="match status" value="1"/>
</dbReference>
<sequence>MKRFAVLLSFSLSLSLLSGCTSMQPPAAPPLFADARFAPPREKVGADDLFTLSPAMRAYLHSQPFTLQLRQQGQRHGLVAALYSKSDLKLEYESSKTRTAAETYADRSGNCLSLVIMTAAFAKELGMPVRYRSVDVDDTWSRTAGLYLASAHVNISLGNRVESGVRSSDQDAMLLVDFIPQKEAARLRARELDEEDIVALYLNNRAAEMLVQDRIDDAYWWARAAVEKRPGMIRALNTLGVIYEKHGDMQLAEQTYRAALEREPENMAVMRNLQPVLATLGKRDEAAALARRIASIEPFPPYHHFDKGMIALRAGKYDTARELFELEVKRAPYNDEFRFWLGVSHLQLGDLTHAREQIAKAVDTSTRQEMRQVYSAKLAHLRRVGAVGTHIR</sequence>
<feature type="repeat" description="TPR" evidence="3">
    <location>
        <begin position="233"/>
        <end position="266"/>
    </location>
</feature>
<dbReference type="EMBL" id="JABAIV010000002">
    <property type="protein sequence ID" value="NNG23180.1"/>
    <property type="molecule type" value="Genomic_DNA"/>
</dbReference>
<keyword evidence="2 3" id="KW-0802">TPR repeat</keyword>
<feature type="chain" id="PRO_5031247321" evidence="4">
    <location>
        <begin position="28"/>
        <end position="392"/>
    </location>
</feature>
<dbReference type="InterPro" id="IPR051012">
    <property type="entry name" value="CellSynth/LPSAsmb/PSIAsmb"/>
</dbReference>